<evidence type="ECO:0000313" key="3">
    <source>
        <dbReference type="EMBL" id="CAC5432824.1"/>
    </source>
</evidence>
<dbReference type="GO" id="GO:0010738">
    <property type="term" value="P:regulation of protein kinase A signaling"/>
    <property type="evidence" value="ECO:0007669"/>
    <property type="project" value="TreeGrafter"/>
</dbReference>
<dbReference type="VEuPathDB" id="TriTrypDB:LdCL_320012300"/>
<evidence type="ECO:0000313" key="7">
    <source>
        <dbReference type="Proteomes" id="UP000008980"/>
    </source>
</evidence>
<reference evidence="2 8" key="4">
    <citation type="journal article" date="2018" name="Sci. Rep.">
        <title>A complete Leishmania donovani reference genome identifies novel genetic variations associated with virulence.</title>
        <authorList>
            <person name="Lypaczewski P."/>
            <person name="Hoshizaki J."/>
            <person name="Zhang W.-W."/>
            <person name="McCall L.-I."/>
            <person name="Torcivia-Rodriguez J."/>
            <person name="Simonyan V."/>
            <person name="Kaur A."/>
            <person name="Dewar K."/>
            <person name="Matlashewski G."/>
        </authorList>
    </citation>
    <scope>NUCLEOTIDE SEQUENCE [LARGE SCALE GENOMIC DNA]</scope>
    <source>
        <strain evidence="2 8">LdCL</strain>
    </source>
</reference>
<dbReference type="Pfam" id="PF10469">
    <property type="entry name" value="AKAP7_NLS"/>
    <property type="match status" value="1"/>
</dbReference>
<dbReference type="SMR" id="A0A3Q8IT33"/>
<dbReference type="InterPro" id="IPR019510">
    <property type="entry name" value="AKAP7-like_phosphoesterase"/>
</dbReference>
<dbReference type="KEGG" id="ldo:LDBPK_320680"/>
<gene>
    <name evidence="6" type="ORF">CGC20_33655</name>
    <name evidence="5" type="ORF">CGC21_19900</name>
    <name evidence="4" type="ORF">LDBPK_320680</name>
    <name evidence="2" type="ORF">LdCL_320012300</name>
    <name evidence="3" type="ORF">LDHU3_32.0840</name>
</gene>
<organism evidence="2 8">
    <name type="scientific">Leishmania donovani</name>
    <dbReference type="NCBI Taxonomy" id="5661"/>
    <lineage>
        <taxon>Eukaryota</taxon>
        <taxon>Discoba</taxon>
        <taxon>Euglenozoa</taxon>
        <taxon>Kinetoplastea</taxon>
        <taxon>Metakinetoplastina</taxon>
        <taxon>Trypanosomatida</taxon>
        <taxon>Trypanosomatidae</taxon>
        <taxon>Leishmaniinae</taxon>
        <taxon>Leishmania</taxon>
    </lineage>
</organism>
<evidence type="ECO:0000313" key="4">
    <source>
        <dbReference type="EMBL" id="CBZ36800.1"/>
    </source>
</evidence>
<reference evidence="4 7" key="1">
    <citation type="journal article" date="2011" name="Genome Res.">
        <title>Whole genome sequencing of multiple Leishmania donovani clinical isolates provides insights into population structure and mechanisms of drug resistance.</title>
        <authorList>
            <person name="Downing T."/>
            <person name="Imamura H."/>
            <person name="Decuypere S."/>
            <person name="Clark T.G."/>
            <person name="Coombs G.H."/>
            <person name="Cotton J.A."/>
            <person name="Hilley J.D."/>
            <person name="de Doncker S."/>
            <person name="Maes I."/>
            <person name="Mottram J.C."/>
            <person name="Quail M.A."/>
            <person name="Rijal S."/>
            <person name="Sanders M."/>
            <person name="Schonian G."/>
            <person name="Stark O."/>
            <person name="Sundar S."/>
            <person name="Vanaerschot M."/>
            <person name="Hertz-Fowler C."/>
            <person name="Dujardin J.C."/>
            <person name="Berriman M."/>
        </authorList>
    </citation>
    <scope>NUCLEOTIDE SEQUENCE [LARGE SCALE GENOMIC DNA]</scope>
    <source>
        <strain evidence="4 7">BPK282A1</strain>
    </source>
</reference>
<evidence type="ECO:0000259" key="1">
    <source>
        <dbReference type="Pfam" id="PF10469"/>
    </source>
</evidence>
<evidence type="ECO:0000313" key="10">
    <source>
        <dbReference type="Proteomes" id="UP000318821"/>
    </source>
</evidence>
<dbReference type="GO" id="GO:0016874">
    <property type="term" value="F:ligase activity"/>
    <property type="evidence" value="ECO:0007669"/>
    <property type="project" value="UniProtKB-KW"/>
</dbReference>
<dbReference type="Proteomes" id="UP000318821">
    <property type="component" value="Unassembled WGS sequence"/>
</dbReference>
<dbReference type="EMBL" id="RHLC01000009">
    <property type="protein sequence ID" value="TPP43581.1"/>
    <property type="molecule type" value="Genomic_DNA"/>
</dbReference>
<dbReference type="VEuPathDB" id="TriTrypDB:LdBPK_320680.1"/>
<reference evidence="9" key="7">
    <citation type="submission" date="2019-02" db="EMBL/GenBank/DDBJ databases">
        <title>FDA dAtabase for Regulatory Grade micrObial Sequences (FDA-ARGOS): Supporting development and validation of Infectious Disease Dx tests.</title>
        <authorList>
            <person name="Duncan R."/>
            <person name="Fisher C."/>
            <person name="Tallon L."/>
            <person name="Sadzewicz L."/>
            <person name="Sengamalay N."/>
            <person name="Ott S."/>
            <person name="Godinez A."/>
            <person name="Nagaraj S."/>
            <person name="Vavikolanu K."/>
            <person name="Nadendla S."/>
            <person name="Aluvathingal J."/>
            <person name="Sichtig H."/>
        </authorList>
    </citation>
    <scope>NUCLEOTIDE SEQUENCE [LARGE SCALE GENOMIC DNA]</scope>
    <source>
        <strain evidence="9">FDAARGOS_361</strain>
    </source>
</reference>
<dbReference type="OrthoDB" id="277832at2759"/>
<dbReference type="PANTHER" id="PTHR15934">
    <property type="entry name" value="RNA 2',3'-CYCLIC PHOSPHODIESTERASE"/>
    <property type="match status" value="1"/>
</dbReference>
<sequence>MWTQCSRALRGRSERGLYFPINHRIVDQRNTLASGAEEADIQSRYRRQLRSSFVTRETRQTEPPAWSRSTRPTHFLSLPLPSRCTLRVRVKEMHESMIFANQSIEPLLIPASKLHVTLGVMTIGGETATAEAASAAAAPDVLAAIQDCVDQACHDTCKEPLQLRFRGLGTFGHGRVLFAGCITEAHFTTLDTLVRRIRKDLGLGLGVDMKGNPHDSYVPHVTVAKIRPSQIGQFGRQLPISMWADHQHHDFGDVTFNRVDLCSMKGEGKNGYYHVVSSAAVQ</sequence>
<keyword evidence="2" id="KW-0436">Ligase</keyword>
<protein>
    <submittedName>
        <fullName evidence="5">AKAP7 2'5' RNA ligase-like domain family protein</fullName>
    </submittedName>
    <submittedName>
        <fullName evidence="2">AKAP7 2'5' RNA ligase-like domain/2'-5' RNA ligase superfamily, putative</fullName>
    </submittedName>
    <submittedName>
        <fullName evidence="3">AKAP7_2'5'_RNA_ligase-like_domain/2'-5'_RNA_ligas e_superfamily</fullName>
    </submittedName>
</protein>
<dbReference type="EMBL" id="LR812652">
    <property type="protein sequence ID" value="CAC5432824.1"/>
    <property type="molecule type" value="Genomic_DNA"/>
</dbReference>
<reference evidence="7" key="3">
    <citation type="submission" date="2011-02" db="EMBL/GenBank/DDBJ databases">
        <title>Whole genome sequencing of Leishmania donovani clinical lines reveals dynamic variation related to drug resistance.</title>
        <authorList>
            <person name="Downing T."/>
            <person name="Imamura H."/>
            <person name="Sanders M."/>
            <person name="Decuypere S."/>
            <person name="Hertz-Fowler C."/>
            <person name="Clark T.G."/>
            <person name="Rijal S."/>
            <person name="Sundar S."/>
            <person name="Quail M.A."/>
            <person name="De Doncker S."/>
            <person name="Maes I."/>
            <person name="Vanaerschot M."/>
            <person name="Stark O."/>
            <person name="Schonian G."/>
            <person name="Dujardin J.C."/>
            <person name="Berriman M."/>
        </authorList>
    </citation>
    <scope>NUCLEOTIDE SEQUENCE [LARGE SCALE GENOMIC DNA]</scope>
    <source>
        <strain evidence="7">BPK282A1</strain>
    </source>
</reference>
<dbReference type="VEuPathDB" id="TriTrypDB:LDHU3_32.0840"/>
<dbReference type="EMBL" id="CP029531">
    <property type="protein sequence ID" value="AYU81614.1"/>
    <property type="molecule type" value="Genomic_DNA"/>
</dbReference>
<reference evidence="5" key="5">
    <citation type="submission" date="2019-02" db="EMBL/GenBank/DDBJ databases">
        <title>FDA dAtabase for Regulatory Grade micrObial Sequences (FDA-ARGOS): Supporting development and validation of Infectious Disease Dx tests.</title>
        <authorList>
            <person name="Duncan R."/>
            <person name="Fisher C."/>
            <person name="Tallon L.J."/>
            <person name="Sadzewicz L."/>
            <person name="Sengamalay N."/>
            <person name="Ott S."/>
            <person name="Godinez A."/>
            <person name="Nagaraj S."/>
            <person name="Nadendla S."/>
            <person name="Sichtig H."/>
        </authorList>
    </citation>
    <scope>NUCLEOTIDE SEQUENCE</scope>
    <source>
        <strain evidence="6">FDAARGOS_360</strain>
        <strain evidence="5">FDAARGOS_361</strain>
    </source>
</reference>
<accession>A0A3Q8IT33</accession>
<dbReference type="Proteomes" id="UP000274082">
    <property type="component" value="Chromosome 32"/>
</dbReference>
<evidence type="ECO:0000313" key="9">
    <source>
        <dbReference type="Proteomes" id="UP000318447"/>
    </source>
</evidence>
<dbReference type="GO" id="GO:0034237">
    <property type="term" value="F:protein kinase A regulatory subunit binding"/>
    <property type="evidence" value="ECO:0007669"/>
    <property type="project" value="TreeGrafter"/>
</dbReference>
<evidence type="ECO:0000313" key="8">
    <source>
        <dbReference type="Proteomes" id="UP000274082"/>
    </source>
</evidence>
<dbReference type="RefSeq" id="XP_003863486.1">
    <property type="nucleotide sequence ID" value="XM_003863438.1"/>
</dbReference>
<reference evidence="3" key="8">
    <citation type="submission" date="2020-06" db="EMBL/GenBank/DDBJ databases">
        <authorList>
            <person name="Camacho E."/>
            <person name="Gonzalez-de la Fuente S."/>
            <person name="Rastrojo A."/>
            <person name="Peiro-Pastor R."/>
            <person name="Solana JC."/>
            <person name="Tabera L."/>
            <person name="Gamarro F."/>
            <person name="Carrasco-Ramiro F."/>
            <person name="Requena JM."/>
            <person name="Aguado B."/>
        </authorList>
    </citation>
    <scope>NUCLEOTIDE SEQUENCE</scope>
</reference>
<name>A0A3Q8IT33_LEIDO</name>
<reference evidence="4" key="2">
    <citation type="submission" date="2011-01" db="EMBL/GenBank/DDBJ databases">
        <authorList>
            <person name="Zhao B.P."/>
            <person name="Ren Z.A."/>
            <person name="Li C.D."/>
        </authorList>
    </citation>
    <scope>NUCLEOTIDE SEQUENCE</scope>
    <source>
        <strain evidence="4">BPK282A1</strain>
    </source>
</reference>
<dbReference type="Proteomes" id="UP000008980">
    <property type="component" value="Chromosome 32"/>
</dbReference>
<dbReference type="EMBL" id="FR799619">
    <property type="protein sequence ID" value="CBZ36800.1"/>
    <property type="molecule type" value="Genomic_DNA"/>
</dbReference>
<dbReference type="SUPFAM" id="SSF55144">
    <property type="entry name" value="LigT-like"/>
    <property type="match status" value="1"/>
</dbReference>
<dbReference type="Gene3D" id="3.90.1140.10">
    <property type="entry name" value="Cyclic phosphodiesterase"/>
    <property type="match status" value="1"/>
</dbReference>
<feature type="domain" description="A-kinase anchor protein 7-like phosphoesterase" evidence="1">
    <location>
        <begin position="72"/>
        <end position="279"/>
    </location>
</feature>
<accession>E9BNH2</accession>
<dbReference type="Proteomes" id="UP000601710">
    <property type="component" value="Chromosome 32"/>
</dbReference>
<dbReference type="GeneID" id="13390298"/>
<dbReference type="AlphaFoldDB" id="A0A3Q8IT33"/>
<dbReference type="EMBL" id="RHLD01000003">
    <property type="protein sequence ID" value="TPP47076.1"/>
    <property type="molecule type" value="Genomic_DNA"/>
</dbReference>
<dbReference type="GO" id="GO:0005829">
    <property type="term" value="C:cytosol"/>
    <property type="evidence" value="ECO:0007669"/>
    <property type="project" value="TreeGrafter"/>
</dbReference>
<dbReference type="InterPro" id="IPR009097">
    <property type="entry name" value="Cyclic_Pdiesterase"/>
</dbReference>
<reference evidence="10" key="6">
    <citation type="submission" date="2019-02" db="EMBL/GenBank/DDBJ databases">
        <title>FDA dAtabase for Regulatory Grade micrObial Sequences (FDA-ARGOS): Supporting development and validation of Infectious Disease Dx tests.</title>
        <authorList>
            <person name="Duncan R."/>
            <person name="Fisher C."/>
            <person name="Tallon L."/>
            <person name="Sadzewicz L."/>
            <person name="Sengamalay N."/>
            <person name="Ott S."/>
            <person name="Godinez A."/>
            <person name="Nagaraj S."/>
            <person name="Vavikolanu K."/>
            <person name="Vyas G."/>
            <person name="Nadendla S."/>
            <person name="Aluvathingal J."/>
            <person name="Sichtig H."/>
        </authorList>
    </citation>
    <scope>NUCLEOTIDE SEQUENCE [LARGE SCALE GENOMIC DNA]</scope>
    <source>
        <strain evidence="10">FDAARGOS_360</strain>
    </source>
</reference>
<dbReference type="OMA" id="KEMHDAM"/>
<evidence type="ECO:0000313" key="2">
    <source>
        <dbReference type="EMBL" id="AYU81614.1"/>
    </source>
</evidence>
<dbReference type="Proteomes" id="UP000318447">
    <property type="component" value="Unassembled WGS sequence"/>
</dbReference>
<evidence type="ECO:0000313" key="6">
    <source>
        <dbReference type="EMBL" id="TPP47076.1"/>
    </source>
</evidence>
<keyword evidence="8" id="KW-1185">Reference proteome</keyword>
<dbReference type="PANTHER" id="PTHR15934:SF2">
    <property type="entry name" value="A-KINASE ANCHOR PROTEIN 7-LIKE PHOSPHOESTERASE DOMAIN-CONTAINING PROTEIN"/>
    <property type="match status" value="1"/>
</dbReference>
<evidence type="ECO:0000313" key="5">
    <source>
        <dbReference type="EMBL" id="TPP43581.1"/>
    </source>
</evidence>
<dbReference type="FunFam" id="3.90.1140.10:FF:000011">
    <property type="entry name" value="AKAP7 2'5' RNA ligase-like domain containing protein"/>
    <property type="match status" value="1"/>
</dbReference>
<proteinExistence type="predicted"/>
<dbReference type="InterPro" id="IPR052641">
    <property type="entry name" value="AKAP7_isoform_gamma"/>
</dbReference>